<sequence>MQRWKAGQGGQICDSQGAFFCKGAALPGNHSATMRPGASAVSGNMPAISLADRQKMATAKRLNGTGARIASRAGRFLADEGSTEALTSHPGMIQIFGSWNVKRRRPPWLSQRKFPGSS</sequence>
<comment type="caution">
    <text evidence="1">The sequence shown here is derived from an EMBL/GenBank/DDBJ whole genome shotgun (WGS) entry which is preliminary data.</text>
</comment>
<dbReference type="RefSeq" id="WP_105865061.1">
    <property type="nucleotide sequence ID" value="NZ_PUEJ01000013.1"/>
</dbReference>
<accession>A0A2S9Q4X2</accession>
<evidence type="ECO:0000313" key="1">
    <source>
        <dbReference type="EMBL" id="PRH84402.1"/>
    </source>
</evidence>
<dbReference type="Proteomes" id="UP000237682">
    <property type="component" value="Unassembled WGS sequence"/>
</dbReference>
<dbReference type="AlphaFoldDB" id="A0A2S9Q4X2"/>
<keyword evidence="2" id="KW-1185">Reference proteome</keyword>
<reference evidence="1 2" key="1">
    <citation type="submission" date="2018-02" db="EMBL/GenBank/DDBJ databases">
        <title>Whole genome sequencing of endophytic bacterium.</title>
        <authorList>
            <person name="Eedara R."/>
            <person name="Podile A.R."/>
        </authorList>
    </citation>
    <scope>NUCLEOTIDE SEQUENCE [LARGE SCALE GENOMIC DNA]</scope>
    <source>
        <strain evidence="1 2">RP1T</strain>
    </source>
</reference>
<protein>
    <submittedName>
        <fullName evidence="1">Uncharacterized protein</fullName>
    </submittedName>
</protein>
<gene>
    <name evidence="1" type="ORF">C5L14_26480</name>
</gene>
<proteinExistence type="predicted"/>
<organism evidence="1 2">
    <name type="scientific">Labrys okinawensis</name>
    <dbReference type="NCBI Taxonomy" id="346911"/>
    <lineage>
        <taxon>Bacteria</taxon>
        <taxon>Pseudomonadati</taxon>
        <taxon>Pseudomonadota</taxon>
        <taxon>Alphaproteobacteria</taxon>
        <taxon>Hyphomicrobiales</taxon>
        <taxon>Xanthobacteraceae</taxon>
        <taxon>Labrys</taxon>
    </lineage>
</organism>
<evidence type="ECO:0000313" key="2">
    <source>
        <dbReference type="Proteomes" id="UP000237682"/>
    </source>
</evidence>
<name>A0A2S9Q4X2_9HYPH</name>
<dbReference type="EMBL" id="PUEJ01000013">
    <property type="protein sequence ID" value="PRH84402.1"/>
    <property type="molecule type" value="Genomic_DNA"/>
</dbReference>